<name>X0TY13_9ZZZZ</name>
<evidence type="ECO:0000313" key="2">
    <source>
        <dbReference type="EMBL" id="GAF81040.1"/>
    </source>
</evidence>
<reference evidence="2" key="1">
    <citation type="journal article" date="2014" name="Front. Microbiol.">
        <title>High frequency of phylogenetically diverse reductive dehalogenase-homologous genes in deep subseafloor sedimentary metagenomes.</title>
        <authorList>
            <person name="Kawai M."/>
            <person name="Futagami T."/>
            <person name="Toyoda A."/>
            <person name="Takaki Y."/>
            <person name="Nishi S."/>
            <person name="Hori S."/>
            <person name="Arai W."/>
            <person name="Tsubouchi T."/>
            <person name="Morono Y."/>
            <person name="Uchiyama I."/>
            <person name="Ito T."/>
            <person name="Fujiyama A."/>
            <person name="Inagaki F."/>
            <person name="Takami H."/>
        </authorList>
    </citation>
    <scope>NUCLEOTIDE SEQUENCE</scope>
    <source>
        <strain evidence="2">Expedition CK06-06</strain>
    </source>
</reference>
<comment type="caution">
    <text evidence="2">The sequence shown here is derived from an EMBL/GenBank/DDBJ whole genome shotgun (WGS) entry which is preliminary data.</text>
</comment>
<dbReference type="AlphaFoldDB" id="X0TY13"/>
<organism evidence="2">
    <name type="scientific">marine sediment metagenome</name>
    <dbReference type="NCBI Taxonomy" id="412755"/>
    <lineage>
        <taxon>unclassified sequences</taxon>
        <taxon>metagenomes</taxon>
        <taxon>ecological metagenomes</taxon>
    </lineage>
</organism>
<feature type="non-terminal residue" evidence="2">
    <location>
        <position position="1"/>
    </location>
</feature>
<evidence type="ECO:0000259" key="1">
    <source>
        <dbReference type="Pfam" id="PF07581"/>
    </source>
</evidence>
<sequence>RNYGTITNCYSVGGIEGYSYVGGLVGRNYYGTISNCYSEGDVSGRSSSSGMYVGGLVGYNGYNDEGTIINCYAEGDVSGDENVGGLVGYNESFASIFLDHTVSPIPFSLRNIRLTGTAVPLGSYEMSGAIPLPFNFNFYDTDFSELFISSNGYITFLSGQYVSSARPLPDTYTPNGLIAGFWTYMDPSVGGTIRYQTLGSEGSRQFVIGFYNVPYCCEPGYYPATFEIILHEGTNNIELQYGSTPSITLISVGIENFDGTDGLQVAYGYDVSLNYEGFLITPEGPVERIGAISRSYSTGSVSGTTNVGGLLGDNEGTVYLSFWDTETSGQSSSDGGTGLPTAEMQTASTFTDARWDFNTPVWTIDEGVDYPHLWWELAPLLHAEPEVTLWTSNTISW</sequence>
<feature type="domain" description="GLUG" evidence="1">
    <location>
        <begin position="17"/>
        <end position="43"/>
    </location>
</feature>
<feature type="domain" description="GLUG" evidence="1">
    <location>
        <begin position="50"/>
        <end position="78"/>
    </location>
</feature>
<accession>X0TY13</accession>
<proteinExistence type="predicted"/>
<protein>
    <recommendedName>
        <fullName evidence="1">GLUG domain-containing protein</fullName>
    </recommendedName>
</protein>
<dbReference type="Pfam" id="PF07581">
    <property type="entry name" value="Glug"/>
    <property type="match status" value="2"/>
</dbReference>
<dbReference type="InterPro" id="IPR011493">
    <property type="entry name" value="GLUG"/>
</dbReference>
<dbReference type="Gene3D" id="2.160.20.110">
    <property type="match status" value="2"/>
</dbReference>
<gene>
    <name evidence="2" type="ORF">S01H1_14057</name>
</gene>
<dbReference type="EMBL" id="BARS01007291">
    <property type="protein sequence ID" value="GAF81040.1"/>
    <property type="molecule type" value="Genomic_DNA"/>
</dbReference>
<feature type="non-terminal residue" evidence="2">
    <location>
        <position position="397"/>
    </location>
</feature>